<proteinExistence type="predicted"/>
<dbReference type="AlphaFoldDB" id="A0A8D3AV70"/>
<dbReference type="GeneTree" id="ENSGT00940000176911"/>
<name>A0A8D3AV70_SCOMX</name>
<dbReference type="Proteomes" id="UP000694558">
    <property type="component" value="Chromosome 21"/>
</dbReference>
<reference evidence="1" key="1">
    <citation type="submission" date="2023-05" db="EMBL/GenBank/DDBJ databases">
        <title>High-quality long-read genome of Scophthalmus maximus.</title>
        <authorList>
            <person name="Lien S."/>
            <person name="Martinez P."/>
        </authorList>
    </citation>
    <scope>NUCLEOTIDE SEQUENCE [LARGE SCALE GENOMIC DNA]</scope>
</reference>
<sequence length="142" mass="15009">MILSNRIGALATGSLVSAVSPTEKALLEITCASPFSPLSPLSPRAPLPNSPFCPSGPVGSPSSPLFPFRPMGPWTPWGPIFPGGPRSPLSPLFPLSPAGPMPPVNNNQTITPSVQCNSNQCCYSVVHTKSQIKVNKHIYELH</sequence>
<evidence type="ECO:0000313" key="2">
    <source>
        <dbReference type="Proteomes" id="UP000694558"/>
    </source>
</evidence>
<protein>
    <submittedName>
        <fullName evidence="1">Uncharacterized protein</fullName>
    </submittedName>
</protein>
<organism evidence="1 2">
    <name type="scientific">Scophthalmus maximus</name>
    <name type="common">Turbot</name>
    <name type="synonym">Psetta maxima</name>
    <dbReference type="NCBI Taxonomy" id="52904"/>
    <lineage>
        <taxon>Eukaryota</taxon>
        <taxon>Metazoa</taxon>
        <taxon>Chordata</taxon>
        <taxon>Craniata</taxon>
        <taxon>Vertebrata</taxon>
        <taxon>Euteleostomi</taxon>
        <taxon>Actinopterygii</taxon>
        <taxon>Neopterygii</taxon>
        <taxon>Teleostei</taxon>
        <taxon>Neoteleostei</taxon>
        <taxon>Acanthomorphata</taxon>
        <taxon>Carangaria</taxon>
        <taxon>Pleuronectiformes</taxon>
        <taxon>Pleuronectoidei</taxon>
        <taxon>Scophthalmidae</taxon>
        <taxon>Scophthalmus</taxon>
    </lineage>
</organism>
<reference evidence="1" key="2">
    <citation type="submission" date="2025-08" db="UniProtKB">
        <authorList>
            <consortium name="Ensembl"/>
        </authorList>
    </citation>
    <scope>IDENTIFICATION</scope>
</reference>
<evidence type="ECO:0000313" key="1">
    <source>
        <dbReference type="Ensembl" id="ENSSMAP00000024081.2"/>
    </source>
</evidence>
<accession>A0A8D3AV70</accession>
<dbReference type="Ensembl" id="ENSSMAT00000024372.2">
    <property type="protein sequence ID" value="ENSSMAP00000024081.2"/>
    <property type="gene ID" value="ENSSMAG00000014719.2"/>
</dbReference>